<keyword evidence="1" id="KW-0812">Transmembrane</keyword>
<evidence type="ECO:0000256" key="1">
    <source>
        <dbReference type="SAM" id="Phobius"/>
    </source>
</evidence>
<dbReference type="AlphaFoldDB" id="A0A8T8HUX8"/>
<dbReference type="EMBL" id="CP072788">
    <property type="protein sequence ID" value="QTR02312.1"/>
    <property type="molecule type" value="Genomic_DNA"/>
</dbReference>
<dbReference type="RefSeq" id="WP_204844460.1">
    <property type="nucleotide sequence ID" value="NZ_JAFBCL010000001.1"/>
</dbReference>
<evidence type="ECO:0000313" key="5">
    <source>
        <dbReference type="Proteomes" id="UP001195724"/>
    </source>
</evidence>
<feature type="transmembrane region" description="Helical" evidence="1">
    <location>
        <begin position="85"/>
        <end position="107"/>
    </location>
</feature>
<gene>
    <name evidence="3" type="ORF">J7S33_24590</name>
    <name evidence="2" type="ORF">JOE68_004744</name>
</gene>
<dbReference type="Proteomes" id="UP001195724">
    <property type="component" value="Unassembled WGS sequence"/>
</dbReference>
<reference evidence="2 5" key="1">
    <citation type="submission" date="2021-01" db="EMBL/GenBank/DDBJ databases">
        <title>Sequencing the genomes of 1000 actinobacteria strains.</title>
        <authorList>
            <person name="Klenk H.-P."/>
        </authorList>
    </citation>
    <scope>NUCLEOTIDE SEQUENCE [LARGE SCALE GENOMIC DNA]</scope>
    <source>
        <strain evidence="2 5">DSM 44581</strain>
    </source>
</reference>
<keyword evidence="5" id="KW-1185">Reference proteome</keyword>
<proteinExistence type="predicted"/>
<keyword evidence="1" id="KW-0472">Membrane</keyword>
<organism evidence="3 4">
    <name type="scientific">Saccharothrix algeriensis</name>
    <dbReference type="NCBI Taxonomy" id="173560"/>
    <lineage>
        <taxon>Bacteria</taxon>
        <taxon>Bacillati</taxon>
        <taxon>Actinomycetota</taxon>
        <taxon>Actinomycetes</taxon>
        <taxon>Pseudonocardiales</taxon>
        <taxon>Pseudonocardiaceae</taxon>
        <taxon>Saccharothrix</taxon>
    </lineage>
</organism>
<keyword evidence="1" id="KW-1133">Transmembrane helix</keyword>
<protein>
    <submittedName>
        <fullName evidence="2">Nicotinamide riboside transporter PnuC</fullName>
    </submittedName>
</protein>
<dbReference type="Proteomes" id="UP000671828">
    <property type="component" value="Chromosome"/>
</dbReference>
<evidence type="ECO:0000313" key="4">
    <source>
        <dbReference type="Proteomes" id="UP000671828"/>
    </source>
</evidence>
<accession>A0A8T8HUX8</accession>
<dbReference type="EMBL" id="JAFBCL010000001">
    <property type="protein sequence ID" value="MBM7813879.1"/>
    <property type="molecule type" value="Genomic_DNA"/>
</dbReference>
<feature type="transmembrane region" description="Helical" evidence="1">
    <location>
        <begin position="56"/>
        <end position="73"/>
    </location>
</feature>
<sequence length="123" mass="13011">MTNLSWPQRTTLALGALLLLWSLADVAADREPLALLHSITGLAVLAAVSRVRTARFVGTLLGVVFLVVFAYAGGDPGGPLDAGALGNGVHLLIGFTSVAIALSCVWCEQRARASHRRRARRLP</sequence>
<evidence type="ECO:0000313" key="3">
    <source>
        <dbReference type="EMBL" id="QTR02312.1"/>
    </source>
</evidence>
<name>A0A8T8HUX8_9PSEU</name>
<reference evidence="3" key="2">
    <citation type="submission" date="2021-04" db="EMBL/GenBank/DDBJ databases">
        <title>Saccharothrix algeriensis WGS.</title>
        <authorList>
            <person name="Stuskova K."/>
            <person name="Hakalova E."/>
            <person name="Tebbal A.B."/>
            <person name="Eichmeier A."/>
        </authorList>
    </citation>
    <scope>NUCLEOTIDE SEQUENCE</scope>
    <source>
        <strain evidence="3">NRRL B-24137</strain>
    </source>
</reference>
<evidence type="ECO:0000313" key="2">
    <source>
        <dbReference type="EMBL" id="MBM7813879.1"/>
    </source>
</evidence>